<evidence type="ECO:0000313" key="3">
    <source>
        <dbReference type="Proteomes" id="UP000034883"/>
    </source>
</evidence>
<gene>
    <name evidence="2" type="ORF">DB32_001580</name>
</gene>
<dbReference type="EMBL" id="CP011125">
    <property type="protein sequence ID" value="AKF04431.1"/>
    <property type="molecule type" value="Genomic_DNA"/>
</dbReference>
<reference evidence="2 3" key="1">
    <citation type="submission" date="2015-03" db="EMBL/GenBank/DDBJ databases">
        <title>Genome assembly of Sandaracinus amylolyticus DSM 53668.</title>
        <authorList>
            <person name="Sharma G."/>
            <person name="Subramanian S."/>
        </authorList>
    </citation>
    <scope>NUCLEOTIDE SEQUENCE [LARGE SCALE GENOMIC DNA]</scope>
    <source>
        <strain evidence="2 3">DSM 53668</strain>
    </source>
</reference>
<accession>A0A0F6W0K8</accession>
<sequence>MHTTSDAGGVDGGGTADDDGGTEPHEPEVTMGRLLVADGTDAVVRVIDLDDGTVHGPIAIEAAARVYADPFARYGYAVQGSANRVHIVDSGVLFESHGDHYHIAKEAPSLLSTRLDGDRPVHFVVHGEEDTPSSWYAASFNDGSGILDVIQERSLSTTEPRIVHVPSGRPHHGVGLVVAGHVLLSLPDPEDATASLPIGVTARAVATPDEVEDTFDGCPGLHGEAAGHELVAFGCSDGVLFLEVHGDHFHEIKREYPGTVPDDVRVGTLAAAHDLDVVIGNWSNEGLVVIDPHAEPHFTPIPIESPVLRFALDAHGEHLVVLTADGRLHALAPTTGEPLGEPIRVIDAFAVEPGHAQVRPTFTVGAERVFVVDPRVDEVIEVELEAWAIERRIEVGGSPGSIAIFSVSPDFGEHDGHEH</sequence>
<feature type="region of interest" description="Disordered" evidence="1">
    <location>
        <begin position="1"/>
        <end position="27"/>
    </location>
</feature>
<name>A0A0F6W0K8_9BACT</name>
<dbReference type="AlphaFoldDB" id="A0A0F6W0K8"/>
<dbReference type="Proteomes" id="UP000034883">
    <property type="component" value="Chromosome"/>
</dbReference>
<dbReference type="InterPro" id="IPR011044">
    <property type="entry name" value="Quino_amine_DH_bsu"/>
</dbReference>
<dbReference type="STRING" id="927083.DB32_001580"/>
<dbReference type="KEGG" id="samy:DB32_001580"/>
<organism evidence="2 3">
    <name type="scientific">Sandaracinus amylolyticus</name>
    <dbReference type="NCBI Taxonomy" id="927083"/>
    <lineage>
        <taxon>Bacteria</taxon>
        <taxon>Pseudomonadati</taxon>
        <taxon>Myxococcota</taxon>
        <taxon>Polyangia</taxon>
        <taxon>Polyangiales</taxon>
        <taxon>Sandaracinaceae</taxon>
        <taxon>Sandaracinus</taxon>
    </lineage>
</organism>
<evidence type="ECO:0000313" key="2">
    <source>
        <dbReference type="EMBL" id="AKF04431.1"/>
    </source>
</evidence>
<proteinExistence type="predicted"/>
<protein>
    <submittedName>
        <fullName evidence="2">Putative secreted protein</fullName>
    </submittedName>
</protein>
<dbReference type="SUPFAM" id="SSF50969">
    <property type="entry name" value="YVTN repeat-like/Quinoprotein amine dehydrogenase"/>
    <property type="match status" value="1"/>
</dbReference>
<evidence type="ECO:0000256" key="1">
    <source>
        <dbReference type="SAM" id="MobiDB-lite"/>
    </source>
</evidence>
<keyword evidence="3" id="KW-1185">Reference proteome</keyword>